<proteinExistence type="predicted"/>
<keyword evidence="3" id="KW-0689">Ribosomal protein</keyword>
<dbReference type="Proteomes" id="UP000254400">
    <property type="component" value="Unassembled WGS sequence"/>
</dbReference>
<dbReference type="GO" id="GO:0005840">
    <property type="term" value="C:ribosome"/>
    <property type="evidence" value="ECO:0007669"/>
    <property type="project" value="UniProtKB-KW"/>
</dbReference>
<dbReference type="RefSeq" id="WP_019687164.1">
    <property type="nucleotide sequence ID" value="NZ_CP036496.1"/>
</dbReference>
<organism evidence="3 4">
    <name type="scientific">Paenibacillus polymyxa</name>
    <name type="common">Bacillus polymyxa</name>
    <dbReference type="NCBI Taxonomy" id="1406"/>
    <lineage>
        <taxon>Bacteria</taxon>
        <taxon>Bacillati</taxon>
        <taxon>Bacillota</taxon>
        <taxon>Bacilli</taxon>
        <taxon>Bacillales</taxon>
        <taxon>Paenibacillaceae</taxon>
        <taxon>Paenibacillus</taxon>
    </lineage>
</organism>
<dbReference type="InterPro" id="IPR014719">
    <property type="entry name" value="Ribosomal_bL12_C/ClpS-like"/>
</dbReference>
<sequence length="111" mass="12528">MATSEYVAIIALILSVILLFKVYRLQSRLNDLKSDVERLENRSGLTGTSMSNTIAPPAPHIQHAEASEEINERLLLLIREGNKIKAIKELRTARNISLKDAKDYVDHLEKC</sequence>
<keyword evidence="1" id="KW-0472">Membrane</keyword>
<accession>A0A378XZA0</accession>
<name>A0A378XZA0_PAEPO</name>
<dbReference type="EMBL" id="UGSC01000001">
    <property type="protein sequence ID" value="SUA69600.1"/>
    <property type="molecule type" value="Genomic_DNA"/>
</dbReference>
<feature type="transmembrane region" description="Helical" evidence="1">
    <location>
        <begin position="6"/>
        <end position="23"/>
    </location>
</feature>
<evidence type="ECO:0000313" key="4">
    <source>
        <dbReference type="Proteomes" id="UP000254400"/>
    </source>
</evidence>
<feature type="domain" description="Large ribosomal subunit protein bL12 C-terminal" evidence="2">
    <location>
        <begin position="80"/>
        <end position="110"/>
    </location>
</feature>
<dbReference type="GeneID" id="93345859"/>
<dbReference type="SUPFAM" id="SSF54736">
    <property type="entry name" value="ClpS-like"/>
    <property type="match status" value="1"/>
</dbReference>
<evidence type="ECO:0000259" key="2">
    <source>
        <dbReference type="Pfam" id="PF00542"/>
    </source>
</evidence>
<evidence type="ECO:0000313" key="3">
    <source>
        <dbReference type="EMBL" id="SUA69600.1"/>
    </source>
</evidence>
<dbReference type="Pfam" id="PF00542">
    <property type="entry name" value="Ribosomal_L12"/>
    <property type="match status" value="1"/>
</dbReference>
<keyword evidence="1" id="KW-0812">Transmembrane</keyword>
<gene>
    <name evidence="3" type="ORF">NCTC10343_02462</name>
</gene>
<reference evidence="3 4" key="1">
    <citation type="submission" date="2018-06" db="EMBL/GenBank/DDBJ databases">
        <authorList>
            <consortium name="Pathogen Informatics"/>
            <person name="Doyle S."/>
        </authorList>
    </citation>
    <scope>NUCLEOTIDE SEQUENCE [LARGE SCALE GENOMIC DNA]</scope>
    <source>
        <strain evidence="3 4">NCTC10343</strain>
    </source>
</reference>
<keyword evidence="1" id="KW-1133">Transmembrane helix</keyword>
<dbReference type="AlphaFoldDB" id="A0A378XZA0"/>
<evidence type="ECO:0000256" key="1">
    <source>
        <dbReference type="SAM" id="Phobius"/>
    </source>
</evidence>
<keyword evidence="3" id="KW-0687">Ribonucleoprotein</keyword>
<protein>
    <submittedName>
        <fullName evidence="3">Ribosomal protein L7/L12 C-terminal domain</fullName>
    </submittedName>
</protein>
<dbReference type="Gene3D" id="3.30.1390.10">
    <property type="match status" value="1"/>
</dbReference>
<dbReference type="InterPro" id="IPR013823">
    <property type="entry name" value="Ribosomal_bL12_C"/>
</dbReference>